<evidence type="ECO:0000313" key="3">
    <source>
        <dbReference type="Proteomes" id="UP001595839"/>
    </source>
</evidence>
<dbReference type="RefSeq" id="WP_381175047.1">
    <property type="nucleotide sequence ID" value="NZ_JBHSFK010000015.1"/>
</dbReference>
<dbReference type="Pfam" id="PF00144">
    <property type="entry name" value="Beta-lactamase"/>
    <property type="match status" value="1"/>
</dbReference>
<gene>
    <name evidence="2" type="ORF">ACFPIH_23360</name>
</gene>
<sequence length="215" mass="22394">MNRFTAVNVGTYGPRVNGTRRNFLTGRRANTSDRRCATRPRQVRLNGFNRPAPRSGGRSGALAYDGKVTHTAGVANLESGRPMVGGQGRFRVAGNSKAFTAAAVRRLVADGRLRLGGRDVYPAGSRYGYGVASVPLSCGGVYWGHGGDLPGGSVGGGRATAGRGTVTVRTTTWAAEGESLRHLQGAVDAALCARGRRLGLSSGVRLKPSRAATGR</sequence>
<dbReference type="Gene3D" id="3.40.710.10">
    <property type="entry name" value="DD-peptidase/beta-lactamase superfamily"/>
    <property type="match status" value="1"/>
</dbReference>
<feature type="domain" description="Beta-lactamase-related" evidence="1">
    <location>
        <begin position="61"/>
        <end position="115"/>
    </location>
</feature>
<dbReference type="SUPFAM" id="SSF56601">
    <property type="entry name" value="beta-lactamase/transpeptidase-like"/>
    <property type="match status" value="1"/>
</dbReference>
<evidence type="ECO:0000313" key="2">
    <source>
        <dbReference type="EMBL" id="MFC4502431.1"/>
    </source>
</evidence>
<dbReference type="InterPro" id="IPR001466">
    <property type="entry name" value="Beta-lactam-related"/>
</dbReference>
<reference evidence="3" key="1">
    <citation type="journal article" date="2019" name="Int. J. Syst. Evol. Microbiol.">
        <title>The Global Catalogue of Microorganisms (GCM) 10K type strain sequencing project: providing services to taxonomists for standard genome sequencing and annotation.</title>
        <authorList>
            <consortium name="The Broad Institute Genomics Platform"/>
            <consortium name="The Broad Institute Genome Sequencing Center for Infectious Disease"/>
            <person name="Wu L."/>
            <person name="Ma J."/>
        </authorList>
    </citation>
    <scope>NUCLEOTIDE SEQUENCE [LARGE SCALE GENOMIC DNA]</scope>
    <source>
        <strain evidence="3">CGMCC 4.7177</strain>
    </source>
</reference>
<dbReference type="EMBL" id="JBHSFK010000015">
    <property type="protein sequence ID" value="MFC4502431.1"/>
    <property type="molecule type" value="Genomic_DNA"/>
</dbReference>
<evidence type="ECO:0000259" key="1">
    <source>
        <dbReference type="Pfam" id="PF00144"/>
    </source>
</evidence>
<accession>A0ABV9AVB9</accession>
<dbReference type="GO" id="GO:0016787">
    <property type="term" value="F:hydrolase activity"/>
    <property type="evidence" value="ECO:0007669"/>
    <property type="project" value="UniProtKB-KW"/>
</dbReference>
<comment type="caution">
    <text evidence="2">The sequence shown here is derived from an EMBL/GenBank/DDBJ whole genome shotgun (WGS) entry which is preliminary data.</text>
</comment>
<keyword evidence="3" id="KW-1185">Reference proteome</keyword>
<protein>
    <submittedName>
        <fullName evidence="2">Serine hydrolase</fullName>
    </submittedName>
</protein>
<dbReference type="InterPro" id="IPR012338">
    <property type="entry name" value="Beta-lactam/transpept-like"/>
</dbReference>
<proteinExistence type="predicted"/>
<keyword evidence="2" id="KW-0378">Hydrolase</keyword>
<organism evidence="2 3">
    <name type="scientific">Streptomyces vulcanius</name>
    <dbReference type="NCBI Taxonomy" id="1441876"/>
    <lineage>
        <taxon>Bacteria</taxon>
        <taxon>Bacillati</taxon>
        <taxon>Actinomycetota</taxon>
        <taxon>Actinomycetes</taxon>
        <taxon>Kitasatosporales</taxon>
        <taxon>Streptomycetaceae</taxon>
        <taxon>Streptomyces</taxon>
    </lineage>
</organism>
<dbReference type="Proteomes" id="UP001595839">
    <property type="component" value="Unassembled WGS sequence"/>
</dbReference>
<name>A0ABV9AVB9_9ACTN</name>